<dbReference type="SUPFAM" id="SSF55008">
    <property type="entry name" value="HMA, heavy metal-associated domain"/>
    <property type="match status" value="1"/>
</dbReference>
<dbReference type="CDD" id="cd00371">
    <property type="entry name" value="HMA"/>
    <property type="match status" value="1"/>
</dbReference>
<dbReference type="AlphaFoldDB" id="A0A6A5LEL2"/>
<keyword evidence="3" id="KW-0449">Lipoprotein</keyword>
<sequence length="320" mass="35498">MAEANEVVEEHVEPLMCKTCVLKVSIHCEACKRKVKRILQKIDGVYDINIDLRQQKVVVIGNVESETLIKKLISKTGKLAELWPEKSESKKKNHPKPEKQQHSDAESDEEDDEDKETVKFMVQDDAVAKEGCATVKPGVQFQELKPEVRQTVTVLTGNQPPPGTDNHSNATNPGAPGGGKKKKKKKKKKSNNASGGGVTVEHSNEAPVAGGPGNQSQVNQVHQSSVPMFSGDESPPYRNMYHRYPIQTPPVYTMSYNQVYPSSSSYGASSYYTSTQPYSYAHEMEGPQPYVYETESYTSPQSSNSFELFSEENPNACYVM</sequence>
<dbReference type="InterPro" id="IPR006121">
    <property type="entry name" value="HMA_dom"/>
</dbReference>
<comment type="caution">
    <text evidence="7">The sequence shown here is derived from an EMBL/GenBank/DDBJ whole genome shotgun (WGS) entry which is preliminary data.</text>
</comment>
<evidence type="ECO:0000313" key="7">
    <source>
        <dbReference type="EMBL" id="KAE9589589.1"/>
    </source>
</evidence>
<dbReference type="PANTHER" id="PTHR45868:SF69">
    <property type="entry name" value="HEAVY METAL-ASSOCIATED ISOPRENYLATED PLANT PROTEIN 35"/>
    <property type="match status" value="1"/>
</dbReference>
<comment type="similarity">
    <text evidence="5">Belongs to the HIPP family.</text>
</comment>
<dbReference type="Gene3D" id="3.30.70.100">
    <property type="match status" value="1"/>
</dbReference>
<dbReference type="InterPro" id="IPR036163">
    <property type="entry name" value="HMA_dom_sf"/>
</dbReference>
<organism evidence="7 8">
    <name type="scientific">Lupinus albus</name>
    <name type="common">White lupine</name>
    <name type="synonym">Lupinus termis</name>
    <dbReference type="NCBI Taxonomy" id="3870"/>
    <lineage>
        <taxon>Eukaryota</taxon>
        <taxon>Viridiplantae</taxon>
        <taxon>Streptophyta</taxon>
        <taxon>Embryophyta</taxon>
        <taxon>Tracheophyta</taxon>
        <taxon>Spermatophyta</taxon>
        <taxon>Magnoliopsida</taxon>
        <taxon>eudicotyledons</taxon>
        <taxon>Gunneridae</taxon>
        <taxon>Pentapetalae</taxon>
        <taxon>rosids</taxon>
        <taxon>fabids</taxon>
        <taxon>Fabales</taxon>
        <taxon>Fabaceae</taxon>
        <taxon>Papilionoideae</taxon>
        <taxon>50 kb inversion clade</taxon>
        <taxon>genistoids sensu lato</taxon>
        <taxon>core genistoids</taxon>
        <taxon>Genisteae</taxon>
        <taxon>Lupinus</taxon>
    </lineage>
</organism>
<feature type="region of interest" description="Disordered" evidence="6">
    <location>
        <begin position="84"/>
        <end position="116"/>
    </location>
</feature>
<keyword evidence="8" id="KW-1185">Reference proteome</keyword>
<keyword evidence="4" id="KW-0636">Prenylation</keyword>
<evidence type="ECO:0000256" key="5">
    <source>
        <dbReference type="ARBA" id="ARBA00024045"/>
    </source>
</evidence>
<feature type="compositionally biased region" description="Acidic residues" evidence="6">
    <location>
        <begin position="106"/>
        <end position="115"/>
    </location>
</feature>
<dbReference type="PANTHER" id="PTHR45868">
    <property type="entry name" value="HEAVY METAL-ASSOCIATED ISOPRENYLATED PLANT PROTEIN 33-RELATED"/>
    <property type="match status" value="1"/>
</dbReference>
<feature type="compositionally biased region" description="Basic and acidic residues" evidence="6">
    <location>
        <begin position="84"/>
        <end position="105"/>
    </location>
</feature>
<feature type="compositionally biased region" description="Basic residues" evidence="6">
    <location>
        <begin position="179"/>
        <end position="190"/>
    </location>
</feature>
<dbReference type="GO" id="GO:0046872">
    <property type="term" value="F:metal ion binding"/>
    <property type="evidence" value="ECO:0007669"/>
    <property type="project" value="UniProtKB-KW"/>
</dbReference>
<dbReference type="Pfam" id="PF00403">
    <property type="entry name" value="HMA"/>
    <property type="match status" value="1"/>
</dbReference>
<accession>A0A6A5LEL2</accession>
<evidence type="ECO:0000313" key="8">
    <source>
        <dbReference type="Proteomes" id="UP000447434"/>
    </source>
</evidence>
<feature type="compositionally biased region" description="Low complexity" evidence="6">
    <location>
        <begin position="214"/>
        <end position="226"/>
    </location>
</feature>
<protein>
    <submittedName>
        <fullName evidence="7">Putative heavy metal-associated domain, HMA</fullName>
    </submittedName>
</protein>
<proteinExistence type="inferred from homology"/>
<name>A0A6A5LEL2_LUPAL</name>
<evidence type="ECO:0000256" key="1">
    <source>
        <dbReference type="ARBA" id="ARBA00022481"/>
    </source>
</evidence>
<dbReference type="PROSITE" id="PS50846">
    <property type="entry name" value="HMA_2"/>
    <property type="match status" value="1"/>
</dbReference>
<evidence type="ECO:0000256" key="4">
    <source>
        <dbReference type="ARBA" id="ARBA00023289"/>
    </source>
</evidence>
<evidence type="ECO:0000256" key="6">
    <source>
        <dbReference type="SAM" id="MobiDB-lite"/>
    </source>
</evidence>
<feature type="region of interest" description="Disordered" evidence="6">
    <location>
        <begin position="154"/>
        <end position="230"/>
    </location>
</feature>
<dbReference type="OrthoDB" id="689350at2759"/>
<keyword evidence="1" id="KW-0488">Methylation</keyword>
<evidence type="ECO:0000256" key="2">
    <source>
        <dbReference type="ARBA" id="ARBA00022723"/>
    </source>
</evidence>
<reference evidence="8" key="1">
    <citation type="journal article" date="2020" name="Nat. Commun.">
        <title>Genome sequence of the cluster root forming white lupin.</title>
        <authorList>
            <person name="Hufnagel B."/>
            <person name="Marques A."/>
            <person name="Soriano A."/>
            <person name="Marques L."/>
            <person name="Divol F."/>
            <person name="Doumas P."/>
            <person name="Sallet E."/>
            <person name="Mancinotti D."/>
            <person name="Carrere S."/>
            <person name="Marande W."/>
            <person name="Arribat S."/>
            <person name="Keller J."/>
            <person name="Huneau C."/>
            <person name="Blein T."/>
            <person name="Aime D."/>
            <person name="Laguerre M."/>
            <person name="Taylor J."/>
            <person name="Schubert V."/>
            <person name="Nelson M."/>
            <person name="Geu-Flores F."/>
            <person name="Crespi M."/>
            <person name="Gallardo-Guerrero K."/>
            <person name="Delaux P.-M."/>
            <person name="Salse J."/>
            <person name="Berges H."/>
            <person name="Guyot R."/>
            <person name="Gouzy J."/>
            <person name="Peret B."/>
        </authorList>
    </citation>
    <scope>NUCLEOTIDE SEQUENCE [LARGE SCALE GENOMIC DNA]</scope>
    <source>
        <strain evidence="8">cv. Amiga</strain>
    </source>
</reference>
<dbReference type="Proteomes" id="UP000447434">
    <property type="component" value="Chromosome 21"/>
</dbReference>
<keyword evidence="2" id="KW-0479">Metal-binding</keyword>
<dbReference type="EMBL" id="WOCE01000021">
    <property type="protein sequence ID" value="KAE9589589.1"/>
    <property type="molecule type" value="Genomic_DNA"/>
</dbReference>
<evidence type="ECO:0000256" key="3">
    <source>
        <dbReference type="ARBA" id="ARBA00023288"/>
    </source>
</evidence>
<gene>
    <name evidence="7" type="ORF">Lalb_Chr21g0310601</name>
</gene>